<dbReference type="AlphaFoldDB" id="A0A927RK88"/>
<name>A0A927RK88_9ACTN</name>
<accession>A0A927RK88</accession>
<organism evidence="1 2">
    <name type="scientific">Actinopolymorpha pittospori</name>
    <dbReference type="NCBI Taxonomy" id="648752"/>
    <lineage>
        <taxon>Bacteria</taxon>
        <taxon>Bacillati</taxon>
        <taxon>Actinomycetota</taxon>
        <taxon>Actinomycetes</taxon>
        <taxon>Propionibacteriales</taxon>
        <taxon>Actinopolymorphaceae</taxon>
        <taxon>Actinopolymorpha</taxon>
    </lineage>
</organism>
<sequence length="44" mass="4736">MRALRASLAYHEQSLTTSTYAWTVDSLGEGGVEGLLEVVVGVRL</sequence>
<gene>
    <name evidence="1" type="ORF">HEB94_004859</name>
</gene>
<protein>
    <submittedName>
        <fullName evidence="1">Uncharacterized protein</fullName>
    </submittedName>
</protein>
<evidence type="ECO:0000313" key="1">
    <source>
        <dbReference type="EMBL" id="MBE1608011.1"/>
    </source>
</evidence>
<reference evidence="1" key="1">
    <citation type="submission" date="2020-10" db="EMBL/GenBank/DDBJ databases">
        <title>Sequencing the genomes of 1000 actinobacteria strains.</title>
        <authorList>
            <person name="Klenk H.-P."/>
        </authorList>
    </citation>
    <scope>NUCLEOTIDE SEQUENCE</scope>
    <source>
        <strain evidence="1">DSM 45354</strain>
    </source>
</reference>
<keyword evidence="2" id="KW-1185">Reference proteome</keyword>
<evidence type="ECO:0000313" key="2">
    <source>
        <dbReference type="Proteomes" id="UP000638648"/>
    </source>
</evidence>
<dbReference type="Proteomes" id="UP000638648">
    <property type="component" value="Unassembled WGS sequence"/>
</dbReference>
<proteinExistence type="predicted"/>
<comment type="caution">
    <text evidence="1">The sequence shown here is derived from an EMBL/GenBank/DDBJ whole genome shotgun (WGS) entry which is preliminary data.</text>
</comment>
<dbReference type="EMBL" id="JADBEM010000001">
    <property type="protein sequence ID" value="MBE1608011.1"/>
    <property type="molecule type" value="Genomic_DNA"/>
</dbReference>